<gene>
    <name evidence="8" type="ORF">BC349_17855</name>
</gene>
<keyword evidence="3" id="KW-0560">Oxidoreductase</keyword>
<comment type="similarity">
    <text evidence="2">In the C-terminal section; belongs to the phosphate acetyltransferase and butyryltransferase family.</text>
</comment>
<evidence type="ECO:0000259" key="7">
    <source>
        <dbReference type="SMART" id="SM01274"/>
    </source>
</evidence>
<evidence type="ECO:0000256" key="1">
    <source>
        <dbReference type="ARBA" id="ARBA00007686"/>
    </source>
</evidence>
<dbReference type="CDD" id="cd05311">
    <property type="entry name" value="NAD_bind_2_malic_enz"/>
    <property type="match status" value="1"/>
</dbReference>
<dbReference type="InterPro" id="IPR045213">
    <property type="entry name" value="Malic_NAD-bd_bact_type"/>
</dbReference>
<dbReference type="InterPro" id="IPR046346">
    <property type="entry name" value="Aminoacid_DH-like_N_sf"/>
</dbReference>
<evidence type="ECO:0000313" key="8">
    <source>
        <dbReference type="EMBL" id="MBC6492925.1"/>
    </source>
</evidence>
<protein>
    <submittedName>
        <fullName evidence="8">Malic enzyme</fullName>
    </submittedName>
</protein>
<keyword evidence="9" id="KW-1185">Reference proteome</keyword>
<dbReference type="EMBL" id="MBUA01000030">
    <property type="protein sequence ID" value="MBC6492925.1"/>
    <property type="molecule type" value="Genomic_DNA"/>
</dbReference>
<dbReference type="SUPFAM" id="SSF53223">
    <property type="entry name" value="Aminoacid dehydrogenase-like, N-terminal domain"/>
    <property type="match status" value="1"/>
</dbReference>
<dbReference type="PANTHER" id="PTHR43237:SF4">
    <property type="entry name" value="NADP-DEPENDENT MALIC ENZYME"/>
    <property type="match status" value="1"/>
</dbReference>
<name>A0ABR7MDS8_9BACT</name>
<keyword evidence="4" id="KW-0511">Multifunctional enzyme</keyword>
<dbReference type="InterPro" id="IPR042113">
    <property type="entry name" value="P_AcTrfase_dom1"/>
</dbReference>
<sequence length="781" mass="86107">MNKETRRSQALEYHAKGKPGKIEVVPTKEAKTQRDLSLAYSPGVAEPCNEIAANRENVYTYTAKGNLVGVITNGTAVLGLGDIGPEASKPVMEGKAVLFKIFADIDVFDIEINEKDPEKFVQIVKALEPTFGGINLEDIKAPECFYIEKELRKQMNIPVMHDDQHGTAIISSAALLNALELQKKKIDKVRFVINGAGAAAMACIKLYVSLGALHENFIVFDKDGVLHAGRTDLGADKTPFAVKSADWTLEKAMKDADVFLGLSVGNVVTPEMVQSMGKNPIVFAMANPDPEITYDKAVAARKDIIMATGRSDYPNQVNNVLGFPFIFRGALDVRATQINEAMKLAAVHALADLAKTPVPDIVNLAYNEKNISFGPTYIIPKPLDPRLLSSIAPAVAKAAIESGVATTTIPNWEAYEVELNRRLGLDNQLMRVIGSKARRDPKRVVYAEADNLKILKAAQIAFEEGVAYPILLGNEEKIRSIAEKNQIELEGIPIIDPRSDEQEEKRRFYGQLLFQKRQRKGLNKYESYKIMKDRNYFGCMMVETGDADAMISGLTRNYDETIRPALQVIGTEESVKKIAGMYLLLTKKGPIFMADTTVNFNPTAGELAEITLMVAKEVRNFNLTPRIAMLSYSNFGSSASPEAKLVAEARKMVKERNPSLIVDGEMQASIAFNKEILKDNYPFSELVDKDVNTLIFPNLAAGNIAYNLLKEVGGADAIGPILMGLKKPVHVLQLGSSVRSIFNMTLIAVIDAQIKCIKNPTAEIVTKSKWWKRFQKVTKDM</sequence>
<feature type="domain" description="Malic enzyme N-terminal" evidence="7">
    <location>
        <begin position="19"/>
        <end position="152"/>
    </location>
</feature>
<feature type="domain" description="Malic enzyme NAD-binding" evidence="6">
    <location>
        <begin position="164"/>
        <end position="400"/>
    </location>
</feature>
<dbReference type="InterPro" id="IPR012188">
    <property type="entry name" value="ME_PTA"/>
</dbReference>
<dbReference type="Proteomes" id="UP000765802">
    <property type="component" value="Unassembled WGS sequence"/>
</dbReference>
<dbReference type="InterPro" id="IPR012302">
    <property type="entry name" value="Malic_NAD-bd"/>
</dbReference>
<dbReference type="InterPro" id="IPR051674">
    <property type="entry name" value="Malate_Decarboxylase"/>
</dbReference>
<evidence type="ECO:0000313" key="9">
    <source>
        <dbReference type="Proteomes" id="UP000765802"/>
    </source>
</evidence>
<dbReference type="PANTHER" id="PTHR43237">
    <property type="entry name" value="NADP-DEPENDENT MALIC ENZYME"/>
    <property type="match status" value="1"/>
</dbReference>
<dbReference type="InterPro" id="IPR036291">
    <property type="entry name" value="NAD(P)-bd_dom_sf"/>
</dbReference>
<comment type="similarity">
    <text evidence="1">In the N-terminal section; belongs to the malic enzymes family.</text>
</comment>
<feature type="transmembrane region" description="Helical" evidence="5">
    <location>
        <begin position="191"/>
        <end position="213"/>
    </location>
</feature>
<dbReference type="SUPFAM" id="SSF53659">
    <property type="entry name" value="Isocitrate/Isopropylmalate dehydrogenase-like"/>
    <property type="match status" value="1"/>
</dbReference>
<keyword evidence="5" id="KW-1133">Transmembrane helix</keyword>
<evidence type="ECO:0000256" key="5">
    <source>
        <dbReference type="SAM" id="Phobius"/>
    </source>
</evidence>
<evidence type="ECO:0000256" key="3">
    <source>
        <dbReference type="ARBA" id="ARBA00023002"/>
    </source>
</evidence>
<dbReference type="Pfam" id="PF00390">
    <property type="entry name" value="malic"/>
    <property type="match status" value="1"/>
</dbReference>
<reference evidence="8 9" key="1">
    <citation type="submission" date="2016-07" db="EMBL/GenBank/DDBJ databases">
        <title>Genome analysis of Flavihumibacter stibioxidans YS-17.</title>
        <authorList>
            <person name="Shi K."/>
            <person name="Han Y."/>
            <person name="Wang G."/>
        </authorList>
    </citation>
    <scope>NUCLEOTIDE SEQUENCE [LARGE SCALE GENOMIC DNA]</scope>
    <source>
        <strain evidence="8 9">YS-17</strain>
    </source>
</reference>
<dbReference type="Gene3D" id="3.40.50.720">
    <property type="entry name" value="NAD(P)-binding Rossmann-like Domain"/>
    <property type="match status" value="1"/>
</dbReference>
<dbReference type="SMART" id="SM01274">
    <property type="entry name" value="malic"/>
    <property type="match status" value="1"/>
</dbReference>
<dbReference type="PIRSF" id="PIRSF036684">
    <property type="entry name" value="ME_PTA"/>
    <property type="match status" value="1"/>
</dbReference>
<accession>A0ABR7MDS8</accession>
<dbReference type="Pfam" id="PF01515">
    <property type="entry name" value="PTA_PTB"/>
    <property type="match status" value="1"/>
</dbReference>
<dbReference type="InterPro" id="IPR037062">
    <property type="entry name" value="Malic_N_dom_sf"/>
</dbReference>
<dbReference type="InterPro" id="IPR002505">
    <property type="entry name" value="PTA_PTB"/>
</dbReference>
<keyword evidence="5" id="KW-0472">Membrane</keyword>
<evidence type="ECO:0000256" key="4">
    <source>
        <dbReference type="ARBA" id="ARBA00023268"/>
    </source>
</evidence>
<organism evidence="8 9">
    <name type="scientific">Flavihumibacter stibioxidans</name>
    <dbReference type="NCBI Taxonomy" id="1834163"/>
    <lineage>
        <taxon>Bacteria</taxon>
        <taxon>Pseudomonadati</taxon>
        <taxon>Bacteroidota</taxon>
        <taxon>Chitinophagia</taxon>
        <taxon>Chitinophagales</taxon>
        <taxon>Chitinophagaceae</taxon>
        <taxon>Flavihumibacter</taxon>
    </lineage>
</organism>
<dbReference type="Gene3D" id="3.40.50.10950">
    <property type="match status" value="1"/>
</dbReference>
<comment type="caution">
    <text evidence="8">The sequence shown here is derived from an EMBL/GenBank/DDBJ whole genome shotgun (WGS) entry which is preliminary data.</text>
</comment>
<dbReference type="Gene3D" id="3.40.50.10380">
    <property type="entry name" value="Malic enzyme, N-terminal domain"/>
    <property type="match status" value="1"/>
</dbReference>
<dbReference type="SUPFAM" id="SSF51735">
    <property type="entry name" value="NAD(P)-binding Rossmann-fold domains"/>
    <property type="match status" value="1"/>
</dbReference>
<dbReference type="Pfam" id="PF03949">
    <property type="entry name" value="Malic_M"/>
    <property type="match status" value="1"/>
</dbReference>
<dbReference type="InterPro" id="IPR012301">
    <property type="entry name" value="Malic_N_dom"/>
</dbReference>
<proteinExistence type="inferred from homology"/>
<dbReference type="RefSeq" id="WP_187258246.1">
    <property type="nucleotide sequence ID" value="NZ_JBHULF010000005.1"/>
</dbReference>
<dbReference type="SMART" id="SM00919">
    <property type="entry name" value="Malic_M"/>
    <property type="match status" value="1"/>
</dbReference>
<evidence type="ECO:0000259" key="6">
    <source>
        <dbReference type="SMART" id="SM00919"/>
    </source>
</evidence>
<dbReference type="Gene3D" id="3.40.50.10750">
    <property type="entry name" value="Isocitrate/Isopropylmalate dehydrogenase-like"/>
    <property type="match status" value="1"/>
</dbReference>
<evidence type="ECO:0000256" key="2">
    <source>
        <dbReference type="ARBA" id="ARBA00008756"/>
    </source>
</evidence>
<dbReference type="InterPro" id="IPR042112">
    <property type="entry name" value="P_AcTrfase_dom2"/>
</dbReference>
<keyword evidence="5" id="KW-0812">Transmembrane</keyword>